<sequence length="197" mass="20693">MPDHRPRLLAFAGSLREGSYNRRLIHVLAEGARAAGAEVTLIELRDHPLPIYDGDIEASGAPAEVRRLQALMAEHDGLLISTPEYNGSMPALVKNTLDWISRPTESGRSGVGLFQDKVAGIVSASPGPLGGLRSLLVLRDALAKLGLLVVPQQVAVGQAADKLPDYGVLNDDRLRAGVHGVGAAVVRHLGVLTGAPA</sequence>
<accession>A0ABP9LKC0</accession>
<name>A0ABP9LKC0_9GAMM</name>
<gene>
    <name evidence="4" type="ORF">GCM10025759_29430</name>
</gene>
<keyword evidence="2" id="KW-0288">FMN</keyword>
<dbReference type="SUPFAM" id="SSF52218">
    <property type="entry name" value="Flavoproteins"/>
    <property type="match status" value="1"/>
</dbReference>
<reference evidence="5" key="1">
    <citation type="journal article" date="2019" name="Int. J. Syst. Evol. Microbiol.">
        <title>The Global Catalogue of Microorganisms (GCM) 10K type strain sequencing project: providing services to taxonomists for standard genome sequencing and annotation.</title>
        <authorList>
            <consortium name="The Broad Institute Genomics Platform"/>
            <consortium name="The Broad Institute Genome Sequencing Center for Infectious Disease"/>
            <person name="Wu L."/>
            <person name="Ma J."/>
        </authorList>
    </citation>
    <scope>NUCLEOTIDE SEQUENCE [LARGE SCALE GENOMIC DNA]</scope>
    <source>
        <strain evidence="5">JCM 19212</strain>
    </source>
</reference>
<dbReference type="Gene3D" id="3.40.50.360">
    <property type="match status" value="1"/>
</dbReference>
<feature type="domain" description="NADPH-dependent FMN reductase-like" evidence="3">
    <location>
        <begin position="7"/>
        <end position="160"/>
    </location>
</feature>
<evidence type="ECO:0000313" key="4">
    <source>
        <dbReference type="EMBL" id="GAA5080333.1"/>
    </source>
</evidence>
<dbReference type="PANTHER" id="PTHR30543">
    <property type="entry name" value="CHROMATE REDUCTASE"/>
    <property type="match status" value="1"/>
</dbReference>
<dbReference type="InterPro" id="IPR050712">
    <property type="entry name" value="NAD(P)H-dep_reductase"/>
</dbReference>
<dbReference type="PANTHER" id="PTHR30543:SF21">
    <property type="entry name" value="NAD(P)H-DEPENDENT FMN REDUCTASE LOT6"/>
    <property type="match status" value="1"/>
</dbReference>
<dbReference type="InterPro" id="IPR029039">
    <property type="entry name" value="Flavoprotein-like_sf"/>
</dbReference>
<dbReference type="EMBL" id="BAABKY010000004">
    <property type="protein sequence ID" value="GAA5080333.1"/>
    <property type="molecule type" value="Genomic_DNA"/>
</dbReference>
<comment type="cofactor">
    <cofactor evidence="1">
        <name>FMN</name>
        <dbReference type="ChEBI" id="CHEBI:58210"/>
    </cofactor>
</comment>
<evidence type="ECO:0000259" key="3">
    <source>
        <dbReference type="Pfam" id="PF03358"/>
    </source>
</evidence>
<comment type="caution">
    <text evidence="4">The sequence shown here is derived from an EMBL/GenBank/DDBJ whole genome shotgun (WGS) entry which is preliminary data.</text>
</comment>
<dbReference type="Proteomes" id="UP001501083">
    <property type="component" value="Unassembled WGS sequence"/>
</dbReference>
<keyword evidence="5" id="KW-1185">Reference proteome</keyword>
<evidence type="ECO:0000256" key="2">
    <source>
        <dbReference type="ARBA" id="ARBA00022643"/>
    </source>
</evidence>
<dbReference type="Pfam" id="PF03358">
    <property type="entry name" value="FMN_red"/>
    <property type="match status" value="1"/>
</dbReference>
<dbReference type="InterPro" id="IPR005025">
    <property type="entry name" value="FMN_Rdtase-like_dom"/>
</dbReference>
<dbReference type="RefSeq" id="WP_158982195.1">
    <property type="nucleotide sequence ID" value="NZ_BAABKY010000004.1"/>
</dbReference>
<keyword evidence="2" id="KW-0285">Flavoprotein</keyword>
<protein>
    <submittedName>
        <fullName evidence="4">NADPH-dependent FMN reductase</fullName>
    </submittedName>
</protein>
<organism evidence="4 5">
    <name type="scientific">Lysobacter panacisoli</name>
    <dbReference type="NCBI Taxonomy" id="1255263"/>
    <lineage>
        <taxon>Bacteria</taxon>
        <taxon>Pseudomonadati</taxon>
        <taxon>Pseudomonadota</taxon>
        <taxon>Gammaproteobacteria</taxon>
        <taxon>Lysobacterales</taxon>
        <taxon>Lysobacteraceae</taxon>
        <taxon>Lysobacter</taxon>
    </lineage>
</organism>
<evidence type="ECO:0000313" key="5">
    <source>
        <dbReference type="Proteomes" id="UP001501083"/>
    </source>
</evidence>
<proteinExistence type="predicted"/>
<evidence type="ECO:0000256" key="1">
    <source>
        <dbReference type="ARBA" id="ARBA00001917"/>
    </source>
</evidence>